<proteinExistence type="predicted"/>
<dbReference type="RefSeq" id="XP_043160283.1">
    <property type="nucleotide sequence ID" value="XM_043304348.1"/>
</dbReference>
<sequence>MQKLVSNCERSTALHDATTAERIAASADKDDWHGITNPVERRRRQNKLNQRAYSKQEYRLKDITASRTNSRKGSRRHQQVQLLEQTPNCPPQTERQMLENFASAAYRSYIQGCPSIDHLLVLTKVNVYRAFLHNIGLLGLVADGLCEADVLSPFNQFGPAHIITTTLPPSLRPTPKQCSLPHHPWLDFFPHPKARENLICAQGRYDEDEFCLDILGFWNPDASDNMLLVWGEPTDTRNWEITEGFIKKWGWVILGCPDILESTNKWRARRAWYAWYVPILEPIYDLVFYIDKAADRRKDNTAEQPRRERTPNGSPAARTALDTLMLESALRHIPRAAYDNLEIPENQTQLLFRVSSEVRGREGDAHLTQSLDAFDFAPVGAGDRALSQ</sequence>
<name>A0A9P3BDS1_9EURO</name>
<feature type="compositionally biased region" description="Basic and acidic residues" evidence="1">
    <location>
        <begin position="299"/>
        <end position="310"/>
    </location>
</feature>
<dbReference type="EMBL" id="BHVY01000006">
    <property type="protein sequence ID" value="GIJ89537.1"/>
    <property type="molecule type" value="Genomic_DNA"/>
</dbReference>
<dbReference type="AlphaFoldDB" id="A0A9P3BDS1"/>
<dbReference type="Pfam" id="PF11905">
    <property type="entry name" value="DUF3425"/>
    <property type="match status" value="1"/>
</dbReference>
<dbReference type="GeneID" id="67007089"/>
<dbReference type="InterPro" id="IPR021833">
    <property type="entry name" value="DUF3425"/>
</dbReference>
<gene>
    <name evidence="2" type="ORF">Asppvi_008479</name>
</gene>
<reference evidence="2 3" key="1">
    <citation type="submission" date="2018-10" db="EMBL/GenBank/DDBJ databases">
        <title>Pan-genome distribution and transcriptional activeness of fungal secondary metabolism genes in Aspergillus section Fumigati.</title>
        <authorList>
            <person name="Takahashi H."/>
            <person name="Umemura M."/>
            <person name="Ninomiya A."/>
            <person name="Kusuya Y."/>
            <person name="Urayama S."/>
            <person name="Shimizu M."/>
            <person name="Watanabe A."/>
            <person name="Kamei K."/>
            <person name="Yaguchi T."/>
            <person name="Hagiwara D."/>
        </authorList>
    </citation>
    <scope>NUCLEOTIDE SEQUENCE [LARGE SCALE GENOMIC DNA]</scope>
    <source>
        <strain evidence="2 3">IFM 55266</strain>
    </source>
</reference>
<evidence type="ECO:0000313" key="2">
    <source>
        <dbReference type="EMBL" id="GIJ89537.1"/>
    </source>
</evidence>
<dbReference type="OrthoDB" id="2245989at2759"/>
<accession>A0A9P3BDS1</accession>
<dbReference type="PANTHER" id="PTHR38116">
    <property type="entry name" value="CHROMOSOME 7, WHOLE GENOME SHOTGUN SEQUENCE"/>
    <property type="match status" value="1"/>
</dbReference>
<evidence type="ECO:0000313" key="3">
    <source>
        <dbReference type="Proteomes" id="UP001043456"/>
    </source>
</evidence>
<evidence type="ECO:0000256" key="1">
    <source>
        <dbReference type="SAM" id="MobiDB-lite"/>
    </source>
</evidence>
<organism evidence="2 3">
    <name type="scientific">Aspergillus pseudoviridinutans</name>
    <dbReference type="NCBI Taxonomy" id="1517512"/>
    <lineage>
        <taxon>Eukaryota</taxon>
        <taxon>Fungi</taxon>
        <taxon>Dikarya</taxon>
        <taxon>Ascomycota</taxon>
        <taxon>Pezizomycotina</taxon>
        <taxon>Eurotiomycetes</taxon>
        <taxon>Eurotiomycetidae</taxon>
        <taxon>Eurotiales</taxon>
        <taxon>Aspergillaceae</taxon>
        <taxon>Aspergillus</taxon>
        <taxon>Aspergillus subgen. Fumigati</taxon>
    </lineage>
</organism>
<keyword evidence="3" id="KW-1185">Reference proteome</keyword>
<dbReference type="Proteomes" id="UP001043456">
    <property type="component" value="Unassembled WGS sequence"/>
</dbReference>
<protein>
    <recommendedName>
        <fullName evidence="4">BZIP domain-containing protein</fullName>
    </recommendedName>
</protein>
<comment type="caution">
    <text evidence="2">The sequence shown here is derived from an EMBL/GenBank/DDBJ whole genome shotgun (WGS) entry which is preliminary data.</text>
</comment>
<dbReference type="PANTHER" id="PTHR38116:SF1">
    <property type="entry name" value="BZIP DOMAIN-CONTAINING PROTEIN"/>
    <property type="match status" value="1"/>
</dbReference>
<feature type="region of interest" description="Disordered" evidence="1">
    <location>
        <begin position="299"/>
        <end position="318"/>
    </location>
</feature>
<evidence type="ECO:0008006" key="4">
    <source>
        <dbReference type="Google" id="ProtNLM"/>
    </source>
</evidence>